<gene>
    <name evidence="1" type="ORF">D5086_022733</name>
</gene>
<accession>A0ACC4B7S2</accession>
<keyword evidence="2" id="KW-1185">Reference proteome</keyword>
<reference evidence="1 2" key="1">
    <citation type="journal article" date="2024" name="Plant Biotechnol. J.">
        <title>Genome and CRISPR/Cas9 system of a widespread forest tree (Populus alba) in the world.</title>
        <authorList>
            <person name="Liu Y.J."/>
            <person name="Jiang P.F."/>
            <person name="Han X.M."/>
            <person name="Li X.Y."/>
            <person name="Wang H.M."/>
            <person name="Wang Y.J."/>
            <person name="Wang X.X."/>
            <person name="Zeng Q.Y."/>
        </authorList>
    </citation>
    <scope>NUCLEOTIDE SEQUENCE [LARGE SCALE GENOMIC DNA]</scope>
    <source>
        <strain evidence="2">cv. PAL-ZL1</strain>
    </source>
</reference>
<comment type="caution">
    <text evidence="1">The sequence shown here is derived from an EMBL/GenBank/DDBJ whole genome shotgun (WGS) entry which is preliminary data.</text>
</comment>
<dbReference type="EMBL" id="RCHU02000012">
    <property type="protein sequence ID" value="KAL3574632.1"/>
    <property type="molecule type" value="Genomic_DNA"/>
</dbReference>
<evidence type="ECO:0000313" key="1">
    <source>
        <dbReference type="EMBL" id="KAL3574632.1"/>
    </source>
</evidence>
<evidence type="ECO:0000313" key="2">
    <source>
        <dbReference type="Proteomes" id="UP000309997"/>
    </source>
</evidence>
<organism evidence="1 2">
    <name type="scientific">Populus alba</name>
    <name type="common">White poplar</name>
    <dbReference type="NCBI Taxonomy" id="43335"/>
    <lineage>
        <taxon>Eukaryota</taxon>
        <taxon>Viridiplantae</taxon>
        <taxon>Streptophyta</taxon>
        <taxon>Embryophyta</taxon>
        <taxon>Tracheophyta</taxon>
        <taxon>Spermatophyta</taxon>
        <taxon>Magnoliopsida</taxon>
        <taxon>eudicotyledons</taxon>
        <taxon>Gunneridae</taxon>
        <taxon>Pentapetalae</taxon>
        <taxon>rosids</taxon>
        <taxon>fabids</taxon>
        <taxon>Malpighiales</taxon>
        <taxon>Salicaceae</taxon>
        <taxon>Saliceae</taxon>
        <taxon>Populus</taxon>
    </lineage>
</organism>
<proteinExistence type="predicted"/>
<protein>
    <submittedName>
        <fullName evidence="1">Uncharacterized protein</fullName>
    </submittedName>
</protein>
<sequence>MHELIYSASHPERSDNQQRICSLKYQQQIFCQPNKNSYGSLPSGPFAVGNVCFPGKATVCFGIQVFEIRVYSVFYLLRVIITSVVREGKDTVMEVKEEEGTTKTAVIEVASSPSPDGTPIRHISCLNKTNMENLRKLEETEDCFILDFDPSEIDTSISRFSTLSVYSFSDDDGDGGDLSVVAEKGQVACRDYPHSRHLCIKFPFDKTPHESYCELCYCYVCDCAAPCKDWKDSESAHCNASEKIGDWKEQRCLDYMTLGSTWFGFKVIVVYVVTELDSSLMESETAAPPEDIICSRISLVMALVNGFVCF</sequence>
<name>A0ACC4B7S2_POPAL</name>
<dbReference type="Proteomes" id="UP000309997">
    <property type="component" value="Unassembled WGS sequence"/>
</dbReference>